<keyword evidence="1" id="KW-0812">Transmembrane</keyword>
<feature type="transmembrane region" description="Helical" evidence="1">
    <location>
        <begin position="30"/>
        <end position="59"/>
    </location>
</feature>
<evidence type="ECO:0000313" key="2">
    <source>
        <dbReference type="EMBL" id="KIQ64048.1"/>
    </source>
</evidence>
<dbReference type="PATRIC" id="fig|2064.6.peg.5972"/>
<dbReference type="STRING" id="2064.TR51_28140"/>
<dbReference type="AlphaFoldDB" id="A0A0D0PZF8"/>
<gene>
    <name evidence="2" type="ORF">TR51_28140</name>
</gene>
<feature type="transmembrane region" description="Helical" evidence="1">
    <location>
        <begin position="147"/>
        <end position="172"/>
    </location>
</feature>
<feature type="transmembrane region" description="Helical" evidence="1">
    <location>
        <begin position="120"/>
        <end position="141"/>
    </location>
</feature>
<dbReference type="InterPro" id="IPR025498">
    <property type="entry name" value="DUF4389"/>
</dbReference>
<accession>A0A0D0PZF8</accession>
<feature type="transmembrane region" description="Helical" evidence="1">
    <location>
        <begin position="208"/>
        <end position="231"/>
    </location>
</feature>
<dbReference type="EMBL" id="JXZB01000004">
    <property type="protein sequence ID" value="KIQ64048.1"/>
    <property type="molecule type" value="Genomic_DNA"/>
</dbReference>
<dbReference type="Proteomes" id="UP000032066">
    <property type="component" value="Unassembled WGS sequence"/>
</dbReference>
<dbReference type="Pfam" id="PF14333">
    <property type="entry name" value="DUF4389"/>
    <property type="match status" value="2"/>
</dbReference>
<evidence type="ECO:0000313" key="3">
    <source>
        <dbReference type="Proteomes" id="UP000032066"/>
    </source>
</evidence>
<name>A0A0D0PZF8_KITGR</name>
<keyword evidence="1" id="KW-1133">Transmembrane helix</keyword>
<reference evidence="2 3" key="1">
    <citation type="submission" date="2015-02" db="EMBL/GenBank/DDBJ databases">
        <title>Draft genome sequence of Kitasatospora griseola MF730-N6, a bafilomycin, terpentecin and satosporin producer.</title>
        <authorList>
            <person name="Arens J.C."/>
            <person name="Haltli B."/>
            <person name="Kerr R.G."/>
        </authorList>
    </citation>
    <scope>NUCLEOTIDE SEQUENCE [LARGE SCALE GENOMIC DNA]</scope>
    <source>
        <strain evidence="2 3">MF730-N6</strain>
    </source>
</reference>
<evidence type="ECO:0000256" key="1">
    <source>
        <dbReference type="SAM" id="Phobius"/>
    </source>
</evidence>
<sequence>MPVVDRTEFRPALDLPPSARQNRFTVLLRLLLLIPQLIVLWLLSIVAFVVTVIGWFGALFTGRLPRFAAEWLSGFLAYDTRVYASMLLMVDRYPPFRFAAPEHPVRIEVHPGEPLNRLAVFFRLLLVIPAAVVQGLLQAGWWSLSVIHWLVVLVMGRMPQALFEATAAVLRYRVRFQAYLMMLTSSYPKDVFGDPPNAEPQRSATRPLVLTGAAKALLVIYLVLGVASWAAGSASDEWHSEDDNPGDVVTTLAPLRVGP</sequence>
<protein>
    <submittedName>
        <fullName evidence="2">Membrane protein</fullName>
    </submittedName>
</protein>
<proteinExistence type="predicted"/>
<keyword evidence="3" id="KW-1185">Reference proteome</keyword>
<organism evidence="2 3">
    <name type="scientific">Kitasatospora griseola</name>
    <name type="common">Streptomyces griseolosporeus</name>
    <dbReference type="NCBI Taxonomy" id="2064"/>
    <lineage>
        <taxon>Bacteria</taxon>
        <taxon>Bacillati</taxon>
        <taxon>Actinomycetota</taxon>
        <taxon>Actinomycetes</taxon>
        <taxon>Kitasatosporales</taxon>
        <taxon>Streptomycetaceae</taxon>
        <taxon>Kitasatospora</taxon>
    </lineage>
</organism>
<keyword evidence="1" id="KW-0472">Membrane</keyword>
<comment type="caution">
    <text evidence="2">The sequence shown here is derived from an EMBL/GenBank/DDBJ whole genome shotgun (WGS) entry which is preliminary data.</text>
</comment>